<dbReference type="PANTHER" id="PTHR23080">
    <property type="entry name" value="THAP DOMAIN PROTEIN"/>
    <property type="match status" value="1"/>
</dbReference>
<comment type="caution">
    <text evidence="7">The sequence shown here is derived from an EMBL/GenBank/DDBJ whole genome shotgun (WGS) entry which is preliminary data.</text>
</comment>
<dbReference type="Proteomes" id="UP000663882">
    <property type="component" value="Unassembled WGS sequence"/>
</dbReference>
<dbReference type="AlphaFoldDB" id="A0A819EID6"/>
<protein>
    <recommendedName>
        <fullName evidence="3">DDE Tnp4 domain-containing protein</fullName>
    </recommendedName>
</protein>
<dbReference type="EMBL" id="CAJNOU010002887">
    <property type="protein sequence ID" value="CAF1356522.1"/>
    <property type="molecule type" value="Genomic_DNA"/>
</dbReference>
<evidence type="ECO:0000256" key="2">
    <source>
        <dbReference type="ARBA" id="ARBA00022723"/>
    </source>
</evidence>
<name>A0A819EID6_9BILA</name>
<evidence type="ECO:0000256" key="1">
    <source>
        <dbReference type="ARBA" id="ARBA00001968"/>
    </source>
</evidence>
<evidence type="ECO:0000313" key="6">
    <source>
        <dbReference type="EMBL" id="CAF3812636.1"/>
    </source>
</evidence>
<dbReference type="InterPro" id="IPR027806">
    <property type="entry name" value="HARBI1_dom"/>
</dbReference>
<dbReference type="Proteomes" id="UP000663889">
    <property type="component" value="Unassembled WGS sequence"/>
</dbReference>
<reference evidence="7" key="1">
    <citation type="submission" date="2021-02" db="EMBL/GenBank/DDBJ databases">
        <authorList>
            <person name="Nowell W R."/>
        </authorList>
    </citation>
    <scope>NUCLEOTIDE SEQUENCE</scope>
</reference>
<evidence type="ECO:0000313" key="4">
    <source>
        <dbReference type="EMBL" id="CAF1290311.1"/>
    </source>
</evidence>
<dbReference type="Pfam" id="PF13359">
    <property type="entry name" value="DDE_Tnp_4"/>
    <property type="match status" value="1"/>
</dbReference>
<organism evidence="7 8">
    <name type="scientific">Rotaria sordida</name>
    <dbReference type="NCBI Taxonomy" id="392033"/>
    <lineage>
        <taxon>Eukaryota</taxon>
        <taxon>Metazoa</taxon>
        <taxon>Spiralia</taxon>
        <taxon>Gnathifera</taxon>
        <taxon>Rotifera</taxon>
        <taxon>Eurotatoria</taxon>
        <taxon>Bdelloidea</taxon>
        <taxon>Philodinida</taxon>
        <taxon>Philodinidae</taxon>
        <taxon>Rotaria</taxon>
    </lineage>
</organism>
<dbReference type="OrthoDB" id="2668416at2759"/>
<feature type="domain" description="DDE Tnp4" evidence="3">
    <location>
        <begin position="104"/>
        <end position="259"/>
    </location>
</feature>
<dbReference type="GO" id="GO:0046872">
    <property type="term" value="F:metal ion binding"/>
    <property type="evidence" value="ECO:0007669"/>
    <property type="project" value="UniProtKB-KW"/>
</dbReference>
<evidence type="ECO:0000313" key="7">
    <source>
        <dbReference type="EMBL" id="CAF3851139.1"/>
    </source>
</evidence>
<dbReference type="EMBL" id="CAJNOO010002699">
    <property type="protein sequence ID" value="CAF1290311.1"/>
    <property type="molecule type" value="Genomic_DNA"/>
</dbReference>
<dbReference type="EMBL" id="CAJOAX010002685">
    <property type="protein sequence ID" value="CAF3812636.1"/>
    <property type="molecule type" value="Genomic_DNA"/>
</dbReference>
<dbReference type="EMBL" id="CAJOBE010002925">
    <property type="protein sequence ID" value="CAF3851139.1"/>
    <property type="molecule type" value="Genomic_DNA"/>
</dbReference>
<comment type="cofactor">
    <cofactor evidence="1">
        <name>a divalent metal cation</name>
        <dbReference type="ChEBI" id="CHEBI:60240"/>
    </cofactor>
</comment>
<gene>
    <name evidence="7" type="ORF">FNK824_LOCUS17935</name>
    <name evidence="6" type="ORF">OTI717_LOCUS18916</name>
    <name evidence="4" type="ORF">RFH988_LOCUS29177</name>
    <name evidence="5" type="ORF">SEV965_LOCUS29148</name>
</gene>
<accession>A0A819EID6</accession>
<dbReference type="Proteomes" id="UP000663874">
    <property type="component" value="Unassembled WGS sequence"/>
</dbReference>
<evidence type="ECO:0000313" key="5">
    <source>
        <dbReference type="EMBL" id="CAF1356522.1"/>
    </source>
</evidence>
<sequence length="261" mass="29904">MNIQQRIADTLFCLHFVEQRPWSQWSRTDESCLQHTGHDLEQHYHAERYIATEFGLSPSTMHHILSKVVDILHSCVYPELISLPALMFNRTTAHGPEEHHKLVVDSTSIAVPQSDDSQQRKAYFHSKNATNYAFQLQIACDFNHRIVHVPECYRGSVHDITILRESCLLEHVNDSVQIIADKGYVGEDYVVTTRKKLHGRELTDEDKAFNRVINSARAAVENINQRLKTYAILGGMYRGAIDDFDKITKNEQVVCALCNLN</sequence>
<evidence type="ECO:0000313" key="8">
    <source>
        <dbReference type="Proteomes" id="UP000663874"/>
    </source>
</evidence>
<keyword evidence="2" id="KW-0479">Metal-binding</keyword>
<proteinExistence type="predicted"/>
<dbReference type="Proteomes" id="UP000663823">
    <property type="component" value="Unassembled WGS sequence"/>
</dbReference>
<evidence type="ECO:0000259" key="3">
    <source>
        <dbReference type="Pfam" id="PF13359"/>
    </source>
</evidence>